<dbReference type="Proteomes" id="UP000241647">
    <property type="component" value="Unassembled WGS sequence"/>
</dbReference>
<accession>A0A2T2ZAN4</accession>
<name>A0A2T2ZAN4_9NOCA</name>
<sequence>MLCLRTDVRIRLSFASACAGVSKQVGAQRIYVVHNRTLGGGRMRAVRVPNRSYGPSGFIGREPERIRYRLGYGSDAAAHRLGTAAPSAPSAEHRRR</sequence>
<dbReference type="EMBL" id="PYHS01000003">
    <property type="protein sequence ID" value="PSR64827.1"/>
    <property type="molecule type" value="Genomic_DNA"/>
</dbReference>
<gene>
    <name evidence="1" type="ORF">C8259_07495</name>
</gene>
<comment type="caution">
    <text evidence="1">The sequence shown here is derived from an EMBL/GenBank/DDBJ whole genome shotgun (WGS) entry which is preliminary data.</text>
</comment>
<dbReference type="AlphaFoldDB" id="A0A2T2ZAN4"/>
<reference evidence="1 2" key="1">
    <citation type="submission" date="2018-02" db="EMBL/GenBank/DDBJ databases">
        <title>8 Nocardia nova and 1 Nocardia cyriacigeorgica strain used for evolution to TMP-SMX.</title>
        <authorList>
            <person name="Mehta H."/>
            <person name="Weng J."/>
            <person name="Shamoo Y."/>
        </authorList>
    </citation>
    <scope>NUCLEOTIDE SEQUENCE [LARGE SCALE GENOMIC DNA]</scope>
    <source>
        <strain evidence="1 2">ATCC 33727</strain>
    </source>
</reference>
<proteinExistence type="predicted"/>
<evidence type="ECO:0000313" key="2">
    <source>
        <dbReference type="Proteomes" id="UP000241647"/>
    </source>
</evidence>
<protein>
    <submittedName>
        <fullName evidence="1">Uncharacterized protein</fullName>
    </submittedName>
</protein>
<evidence type="ECO:0000313" key="1">
    <source>
        <dbReference type="EMBL" id="PSR64827.1"/>
    </source>
</evidence>
<organism evidence="1 2">
    <name type="scientific">Nocardia nova</name>
    <dbReference type="NCBI Taxonomy" id="37330"/>
    <lineage>
        <taxon>Bacteria</taxon>
        <taxon>Bacillati</taxon>
        <taxon>Actinomycetota</taxon>
        <taxon>Actinomycetes</taxon>
        <taxon>Mycobacteriales</taxon>
        <taxon>Nocardiaceae</taxon>
        <taxon>Nocardia</taxon>
    </lineage>
</organism>